<evidence type="ECO:0008006" key="3">
    <source>
        <dbReference type="Google" id="ProtNLM"/>
    </source>
</evidence>
<gene>
    <name evidence="1" type="ORF">J2X20_005179</name>
</gene>
<organism evidence="1 2">
    <name type="scientific">Roseateles saccharophilus</name>
    <name type="common">Pseudomonas saccharophila</name>
    <dbReference type="NCBI Taxonomy" id="304"/>
    <lineage>
        <taxon>Bacteria</taxon>
        <taxon>Pseudomonadati</taxon>
        <taxon>Pseudomonadota</taxon>
        <taxon>Betaproteobacteria</taxon>
        <taxon>Burkholderiales</taxon>
        <taxon>Sphaerotilaceae</taxon>
        <taxon>Roseateles</taxon>
    </lineage>
</organism>
<evidence type="ECO:0000313" key="2">
    <source>
        <dbReference type="Proteomes" id="UP001180453"/>
    </source>
</evidence>
<reference evidence="1 2" key="1">
    <citation type="submission" date="2023-07" db="EMBL/GenBank/DDBJ databases">
        <title>Sorghum-associated microbial communities from plants grown in Nebraska, USA.</title>
        <authorList>
            <person name="Schachtman D."/>
        </authorList>
    </citation>
    <scope>NUCLEOTIDE SEQUENCE [LARGE SCALE GENOMIC DNA]</scope>
    <source>
        <strain evidence="1 2">BE314</strain>
    </source>
</reference>
<protein>
    <recommendedName>
        <fullName evidence="3">Transposase</fullName>
    </recommendedName>
</protein>
<comment type="caution">
    <text evidence="1">The sequence shown here is derived from an EMBL/GenBank/DDBJ whole genome shotgun (WGS) entry which is preliminary data.</text>
</comment>
<accession>A0ABU1YWA7</accession>
<sequence>MARAYPVPTLATQIETEWAAELASHFGRTAAEILQPLRPWFDFPQGQLRIELMDGSTMQFVHAFHLVNEPKRTIAVFTEHCGHHLYPYHEARIFRDDVLIYAQST</sequence>
<name>A0ABU1YWA7_ROSSA</name>
<dbReference type="RefSeq" id="WP_310271743.1">
    <property type="nucleotide sequence ID" value="NZ_JAVDXU010000005.1"/>
</dbReference>
<dbReference type="Proteomes" id="UP001180453">
    <property type="component" value="Unassembled WGS sequence"/>
</dbReference>
<dbReference type="EMBL" id="JAVDXU010000005">
    <property type="protein sequence ID" value="MDR7272496.1"/>
    <property type="molecule type" value="Genomic_DNA"/>
</dbReference>
<keyword evidence="2" id="KW-1185">Reference proteome</keyword>
<proteinExistence type="predicted"/>
<evidence type="ECO:0000313" key="1">
    <source>
        <dbReference type="EMBL" id="MDR7272496.1"/>
    </source>
</evidence>